<organism evidence="11 12">
    <name type="scientific">Portunus trituberculatus</name>
    <name type="common">Swimming crab</name>
    <name type="synonym">Neptunus trituberculatus</name>
    <dbReference type="NCBI Taxonomy" id="210409"/>
    <lineage>
        <taxon>Eukaryota</taxon>
        <taxon>Metazoa</taxon>
        <taxon>Ecdysozoa</taxon>
        <taxon>Arthropoda</taxon>
        <taxon>Crustacea</taxon>
        <taxon>Multicrustacea</taxon>
        <taxon>Malacostraca</taxon>
        <taxon>Eumalacostraca</taxon>
        <taxon>Eucarida</taxon>
        <taxon>Decapoda</taxon>
        <taxon>Pleocyemata</taxon>
        <taxon>Brachyura</taxon>
        <taxon>Eubrachyura</taxon>
        <taxon>Portunoidea</taxon>
        <taxon>Portunidae</taxon>
        <taxon>Portuninae</taxon>
        <taxon>Portunus</taxon>
    </lineage>
</organism>
<dbReference type="AlphaFoldDB" id="A0A5B7E9S5"/>
<dbReference type="GO" id="GO:0001006">
    <property type="term" value="F:RNA polymerase III type 3 promoter sequence-specific DNA binding"/>
    <property type="evidence" value="ECO:0007669"/>
    <property type="project" value="TreeGrafter"/>
</dbReference>
<keyword evidence="6" id="KW-0804">Transcription</keyword>
<proteinExistence type="inferred from homology"/>
<dbReference type="OrthoDB" id="46583at2759"/>
<keyword evidence="7" id="KW-0539">Nucleus</keyword>
<keyword evidence="5" id="KW-0238">DNA-binding</keyword>
<comment type="subcellular location">
    <subcellularLocation>
        <location evidence="1">Nucleus</location>
    </subcellularLocation>
</comment>
<dbReference type="GO" id="GO:0003681">
    <property type="term" value="F:bent DNA binding"/>
    <property type="evidence" value="ECO:0007669"/>
    <property type="project" value="TreeGrafter"/>
</dbReference>
<dbReference type="GO" id="GO:0000978">
    <property type="term" value="F:RNA polymerase II cis-regulatory region sequence-specific DNA binding"/>
    <property type="evidence" value="ECO:0007669"/>
    <property type="project" value="TreeGrafter"/>
</dbReference>
<evidence type="ECO:0000313" key="12">
    <source>
        <dbReference type="Proteomes" id="UP000324222"/>
    </source>
</evidence>
<evidence type="ECO:0000256" key="8">
    <source>
        <dbReference type="ARBA" id="ARBA00025193"/>
    </source>
</evidence>
<dbReference type="GO" id="GO:0001046">
    <property type="term" value="F:core promoter sequence-specific DNA binding"/>
    <property type="evidence" value="ECO:0007669"/>
    <property type="project" value="TreeGrafter"/>
</dbReference>
<dbReference type="Pfam" id="PF12251">
    <property type="entry name" value="SNAPC3"/>
    <property type="match status" value="1"/>
</dbReference>
<dbReference type="GO" id="GO:0019185">
    <property type="term" value="C:snRNA-activating protein complex"/>
    <property type="evidence" value="ECO:0007669"/>
    <property type="project" value="TreeGrafter"/>
</dbReference>
<keyword evidence="4" id="KW-0805">Transcription regulation</keyword>
<evidence type="ECO:0000256" key="10">
    <source>
        <dbReference type="ARBA" id="ARBA00029606"/>
    </source>
</evidence>
<evidence type="ECO:0000256" key="5">
    <source>
        <dbReference type="ARBA" id="ARBA00023125"/>
    </source>
</evidence>
<evidence type="ECO:0000256" key="9">
    <source>
        <dbReference type="ARBA" id="ARBA00025958"/>
    </source>
</evidence>
<dbReference type="Proteomes" id="UP000324222">
    <property type="component" value="Unassembled WGS sequence"/>
</dbReference>
<name>A0A5B7E9S5_PORTR</name>
<dbReference type="PANTHER" id="PTHR13421">
    <property type="entry name" value="SNRNA-ACTIVATING PROTEIN COMPLEX SUBUNIT 3"/>
    <property type="match status" value="1"/>
</dbReference>
<gene>
    <name evidence="11" type="primary">SNAPC3_1</name>
    <name evidence="11" type="ORF">E2C01_024142</name>
</gene>
<evidence type="ECO:0000256" key="6">
    <source>
        <dbReference type="ARBA" id="ARBA00023163"/>
    </source>
</evidence>
<evidence type="ECO:0000313" key="11">
    <source>
        <dbReference type="EMBL" id="MPC30871.1"/>
    </source>
</evidence>
<comment type="caution">
    <text evidence="11">The sequence shown here is derived from an EMBL/GenBank/DDBJ whole genome shotgun (WGS) entry which is preliminary data.</text>
</comment>
<dbReference type="InterPro" id="IPR022042">
    <property type="entry name" value="snRNA-activating_su3"/>
</dbReference>
<evidence type="ECO:0000256" key="1">
    <source>
        <dbReference type="ARBA" id="ARBA00004123"/>
    </source>
</evidence>
<evidence type="ECO:0000256" key="3">
    <source>
        <dbReference type="ARBA" id="ARBA00013634"/>
    </source>
</evidence>
<protein>
    <recommendedName>
        <fullName evidence="3">snRNA-activating protein complex subunit 3</fullName>
    </recommendedName>
    <alternativeName>
        <fullName evidence="10">Small nuclear RNA-activating complex polypeptide 3</fullName>
    </alternativeName>
</protein>
<keyword evidence="12" id="KW-1185">Reference proteome</keyword>
<dbReference type="GO" id="GO:0042795">
    <property type="term" value="P:snRNA transcription by RNA polymerase II"/>
    <property type="evidence" value="ECO:0007669"/>
    <property type="project" value="TreeGrafter"/>
</dbReference>
<comment type="similarity">
    <text evidence="2">Belongs to the SNAPC3/SRD2 family.</text>
</comment>
<dbReference type="GO" id="GO:0005634">
    <property type="term" value="C:nucleus"/>
    <property type="evidence" value="ECO:0007669"/>
    <property type="project" value="UniProtKB-SubCell"/>
</dbReference>
<evidence type="ECO:0000256" key="2">
    <source>
        <dbReference type="ARBA" id="ARBA00010410"/>
    </source>
</evidence>
<comment type="function">
    <text evidence="8">Part of the SNAPc complex required for the transcription of both RNA polymerase II and III small-nuclear RNA genes. Binds to the proximal sequence element (PSE), a non-TATA-box basal promoter element common to these 2 types of genes. Recruits TBP and BRF2 to the U6 snRNA TATA box.</text>
</comment>
<dbReference type="EMBL" id="VSRR010002331">
    <property type="protein sequence ID" value="MPC30871.1"/>
    <property type="molecule type" value="Genomic_DNA"/>
</dbReference>
<accession>A0A5B7E9S5</accession>
<dbReference type="PANTHER" id="PTHR13421:SF16">
    <property type="entry name" value="SNRNA-ACTIVATING PROTEIN COMPLEX SUBUNIT 3"/>
    <property type="match status" value="1"/>
</dbReference>
<dbReference type="GO" id="GO:0042796">
    <property type="term" value="P:snRNA transcription by RNA polymerase III"/>
    <property type="evidence" value="ECO:0007669"/>
    <property type="project" value="TreeGrafter"/>
</dbReference>
<sequence>MANIILAGTFQDKVIPEGGPEALHTLAALTKEHHLRETVEDYAVLRHKQLKYSKVLRLVSHSGPHFALGVGANKSNLTAFQQVTDERDVPEPTISDRDTQAKSQDDIVVNVRIHRPFHKRTYCRKQSNTFPRHSQELLVLGSQKLTDLRDNINCINDLSVCKDMSASPQLRDLAHLRNAASEFPSGFFYINGVFYSDMRNPKAKDYSEAIKLWAQKKTEIGTANTLCTLLTPSRRMLKKPTCMIYGW</sequence>
<evidence type="ECO:0000256" key="4">
    <source>
        <dbReference type="ARBA" id="ARBA00023015"/>
    </source>
</evidence>
<comment type="subunit">
    <text evidence="9">Part of the SNAPc complex composed of 5 subunits: SNAPC1, SNAPC2, SNAPC3, SNAPC4 and SNAPC5. SNAPC3 interacts with SNAPC1.</text>
</comment>
<reference evidence="11 12" key="1">
    <citation type="submission" date="2019-05" db="EMBL/GenBank/DDBJ databases">
        <title>Another draft genome of Portunus trituberculatus and its Hox gene families provides insights of decapod evolution.</title>
        <authorList>
            <person name="Jeong J.-H."/>
            <person name="Song I."/>
            <person name="Kim S."/>
            <person name="Choi T."/>
            <person name="Kim D."/>
            <person name="Ryu S."/>
            <person name="Kim W."/>
        </authorList>
    </citation>
    <scope>NUCLEOTIDE SEQUENCE [LARGE SCALE GENOMIC DNA]</scope>
    <source>
        <tissue evidence="11">Muscle</tissue>
    </source>
</reference>
<evidence type="ECO:0000256" key="7">
    <source>
        <dbReference type="ARBA" id="ARBA00023242"/>
    </source>
</evidence>